<feature type="non-terminal residue" evidence="3">
    <location>
        <position position="416"/>
    </location>
</feature>
<dbReference type="Proteomes" id="UP000023152">
    <property type="component" value="Unassembled WGS sequence"/>
</dbReference>
<dbReference type="SMART" id="SM00454">
    <property type="entry name" value="SAM"/>
    <property type="match status" value="1"/>
</dbReference>
<comment type="caution">
    <text evidence="3">The sequence shown here is derived from an EMBL/GenBank/DDBJ whole genome shotgun (WGS) entry which is preliminary data.</text>
</comment>
<dbReference type="InterPro" id="IPR013761">
    <property type="entry name" value="SAM/pointed_sf"/>
</dbReference>
<evidence type="ECO:0000256" key="1">
    <source>
        <dbReference type="SAM" id="MobiDB-lite"/>
    </source>
</evidence>
<dbReference type="CDD" id="cd09487">
    <property type="entry name" value="SAM_superfamily"/>
    <property type="match status" value="1"/>
</dbReference>
<reference evidence="3 4" key="1">
    <citation type="journal article" date="2013" name="Curr. Biol.">
        <title>The Genome of the Foraminiferan Reticulomyxa filosa.</title>
        <authorList>
            <person name="Glockner G."/>
            <person name="Hulsmann N."/>
            <person name="Schleicher M."/>
            <person name="Noegel A.A."/>
            <person name="Eichinger L."/>
            <person name="Gallinger C."/>
            <person name="Pawlowski J."/>
            <person name="Sierra R."/>
            <person name="Euteneuer U."/>
            <person name="Pillet L."/>
            <person name="Moustafa A."/>
            <person name="Platzer M."/>
            <person name="Groth M."/>
            <person name="Szafranski K."/>
            <person name="Schliwa M."/>
        </authorList>
    </citation>
    <scope>NUCLEOTIDE SEQUENCE [LARGE SCALE GENOMIC DNA]</scope>
</reference>
<protein>
    <recommendedName>
        <fullName evidence="2">SAM domain-containing protein</fullName>
    </recommendedName>
</protein>
<feature type="compositionally biased region" description="Low complexity" evidence="1">
    <location>
        <begin position="228"/>
        <end position="240"/>
    </location>
</feature>
<dbReference type="AlphaFoldDB" id="X6N2G9"/>
<evidence type="ECO:0000313" key="4">
    <source>
        <dbReference type="Proteomes" id="UP000023152"/>
    </source>
</evidence>
<keyword evidence="4" id="KW-1185">Reference proteome</keyword>
<dbReference type="PANTHER" id="PTHR46829">
    <property type="entry name" value="STERILE ALPHA MOTIF DOMAIN-CONTAINING PROTEIN 15"/>
    <property type="match status" value="1"/>
</dbReference>
<organism evidence="3 4">
    <name type="scientific">Reticulomyxa filosa</name>
    <dbReference type="NCBI Taxonomy" id="46433"/>
    <lineage>
        <taxon>Eukaryota</taxon>
        <taxon>Sar</taxon>
        <taxon>Rhizaria</taxon>
        <taxon>Retaria</taxon>
        <taxon>Foraminifera</taxon>
        <taxon>Monothalamids</taxon>
        <taxon>Reticulomyxidae</taxon>
        <taxon>Reticulomyxa</taxon>
    </lineage>
</organism>
<accession>X6N2G9</accession>
<dbReference type="EMBL" id="ASPP01012593">
    <property type="protein sequence ID" value="ETO20450.1"/>
    <property type="molecule type" value="Genomic_DNA"/>
</dbReference>
<evidence type="ECO:0000313" key="3">
    <source>
        <dbReference type="EMBL" id="ETO20450.1"/>
    </source>
</evidence>
<dbReference type="SUPFAM" id="SSF47769">
    <property type="entry name" value="SAM/Pointed domain"/>
    <property type="match status" value="1"/>
</dbReference>
<dbReference type="PROSITE" id="PS50105">
    <property type="entry name" value="SAM_DOMAIN"/>
    <property type="match status" value="1"/>
</dbReference>
<feature type="compositionally biased region" description="Pro residues" evidence="1">
    <location>
        <begin position="264"/>
        <end position="276"/>
    </location>
</feature>
<dbReference type="Pfam" id="PF00536">
    <property type="entry name" value="SAM_1"/>
    <property type="match status" value="1"/>
</dbReference>
<proteinExistence type="predicted"/>
<dbReference type="PANTHER" id="PTHR46829:SF1">
    <property type="entry name" value="STERILE ALPHA MOTIF DOMAIN-CONTAINING PROTEIN 15"/>
    <property type="match status" value="1"/>
</dbReference>
<dbReference type="Gene3D" id="1.10.150.50">
    <property type="entry name" value="Transcription Factor, Ets-1"/>
    <property type="match status" value="1"/>
</dbReference>
<evidence type="ECO:0000259" key="2">
    <source>
        <dbReference type="PROSITE" id="PS50105"/>
    </source>
</evidence>
<dbReference type="OrthoDB" id="196165at2759"/>
<dbReference type="InterPro" id="IPR001660">
    <property type="entry name" value="SAM"/>
</dbReference>
<name>X6N2G9_RETFI</name>
<feature type="domain" description="SAM" evidence="2">
    <location>
        <begin position="130"/>
        <end position="193"/>
    </location>
</feature>
<feature type="region of interest" description="Disordered" evidence="1">
    <location>
        <begin position="199"/>
        <end position="281"/>
    </location>
</feature>
<gene>
    <name evidence="3" type="ORF">RFI_16767</name>
</gene>
<feature type="compositionally biased region" description="Basic and acidic residues" evidence="1">
    <location>
        <begin position="204"/>
        <end position="219"/>
    </location>
</feature>
<sequence length="416" mass="47856">MSRINCIFLFSKCDLFLWNRQTCERCYTTFATYSFCLIDVLPKKVSMLSYVFTKKIRIQTIRNRCREQEMHKFLKEGTARRLVEILWMIEENTNTVPTKRKELEAKEVRKRDKKGEETKEELNSKKVLEWSEDQVSEWFAIIGYPNYCENILTNHITGNDLLELNKTDLQDMGITIMGHIKNILRHVHVLQEANHYRPYLTNGSHRDKDRDRDRDKDTSLCDSKIMPSHPSLQRSSSSTSCHQNELSQTADDHDKPLLITSSIMPPPLLPPPPPHSSVPLASGITTDYQDMINTTTVDTVNSNITNSTNVNVNVNANANANANANIIVNASENPDLQYSNSTSSSLSACSSTFRSEQLDKEPNVTHPLYLIYTTYVYVTYVHTYNTYTNNLFQFLLVLVVEKRMCIRVYSAHTCLF</sequence>